<dbReference type="EMBL" id="CP001751">
    <property type="protein sequence ID" value="ADE40786.1"/>
    <property type="molecule type" value="Genomic_DNA"/>
</dbReference>
<evidence type="ECO:0000313" key="1">
    <source>
        <dbReference type="EMBL" id="ADE40786.1"/>
    </source>
</evidence>
<dbReference type="KEGG" id="apb:SAR116_2543"/>
<gene>
    <name evidence="1" type="ordered locus">SAR116_2543</name>
</gene>
<organism evidence="1 2">
    <name type="scientific">Puniceispirillum marinum (strain IMCC1322)</name>
    <dbReference type="NCBI Taxonomy" id="488538"/>
    <lineage>
        <taxon>Bacteria</taxon>
        <taxon>Pseudomonadati</taxon>
        <taxon>Pseudomonadota</taxon>
        <taxon>Alphaproteobacteria</taxon>
        <taxon>Candidatus Puniceispirillales</taxon>
        <taxon>Candidatus Puniceispirillaceae</taxon>
        <taxon>Candidatus Puniceispirillum</taxon>
    </lineage>
</organism>
<name>D5BR50_PUNMI</name>
<dbReference type="HOGENOM" id="CLU_2957356_0_0_5"/>
<dbReference type="AlphaFoldDB" id="D5BR50"/>
<reference evidence="1 2" key="1">
    <citation type="journal article" date="2010" name="J. Bacteriol.">
        <title>Complete genome sequence of "Candidatus Puniceispirillum marinum" IMCC1322, a representative of the SAR116 clade in the Alphaproteobacteria.</title>
        <authorList>
            <person name="Oh H.M."/>
            <person name="Kwon K.K."/>
            <person name="Kang I."/>
            <person name="Kang S.G."/>
            <person name="Lee J.H."/>
            <person name="Kim S.J."/>
            <person name="Cho J.C."/>
        </authorList>
    </citation>
    <scope>NUCLEOTIDE SEQUENCE [LARGE SCALE GENOMIC DNA]</scope>
    <source>
        <strain evidence="1 2">IMCC1322</strain>
    </source>
</reference>
<accession>D5BR50</accession>
<protein>
    <submittedName>
        <fullName evidence="1">Uncharacterized protein</fullName>
    </submittedName>
</protein>
<evidence type="ECO:0000313" key="2">
    <source>
        <dbReference type="Proteomes" id="UP000007460"/>
    </source>
</evidence>
<sequence length="59" mass="6773">MKYYDSSWKWGRLSGCPPFFGQNPEKGVDPHAALEDNRPVLVMHRTSQRSRLTWANVGP</sequence>
<dbReference type="Proteomes" id="UP000007460">
    <property type="component" value="Chromosome"/>
</dbReference>
<proteinExistence type="predicted"/>
<keyword evidence="2" id="KW-1185">Reference proteome</keyword>